<name>A0ABT9E9V7_9PROT</name>
<sequence>MNQLFPNPQAAAAGVERIRRTLQPLGPDGYDVLPGSILSSLETSSVETLRE</sequence>
<accession>A0ABT9E9V7</accession>
<comment type="caution">
    <text evidence="1">The sequence shown here is derived from an EMBL/GenBank/DDBJ whole genome shotgun (WGS) entry which is preliminary data.</text>
</comment>
<evidence type="ECO:0000313" key="2">
    <source>
        <dbReference type="Proteomes" id="UP001243009"/>
    </source>
</evidence>
<gene>
    <name evidence="1" type="ORF">Q7A36_31465</name>
</gene>
<protein>
    <submittedName>
        <fullName evidence="1">Uncharacterized protein</fullName>
    </submittedName>
</protein>
<dbReference type="EMBL" id="JAUTWS010000062">
    <property type="protein sequence ID" value="MDO9712889.1"/>
    <property type="molecule type" value="Genomic_DNA"/>
</dbReference>
<reference evidence="1 2" key="1">
    <citation type="submission" date="2023-08" db="EMBL/GenBank/DDBJ databases">
        <title>The draft genome sequence of Paracraurococcus sp. LOR1-02.</title>
        <authorList>
            <person name="Kingkaew E."/>
            <person name="Tanasupawat S."/>
        </authorList>
    </citation>
    <scope>NUCLEOTIDE SEQUENCE [LARGE SCALE GENOMIC DNA]</scope>
    <source>
        <strain evidence="1 2">LOR1-02</strain>
    </source>
</reference>
<keyword evidence="2" id="KW-1185">Reference proteome</keyword>
<dbReference type="Proteomes" id="UP001243009">
    <property type="component" value="Unassembled WGS sequence"/>
</dbReference>
<proteinExistence type="predicted"/>
<evidence type="ECO:0000313" key="1">
    <source>
        <dbReference type="EMBL" id="MDO9712889.1"/>
    </source>
</evidence>
<dbReference type="RefSeq" id="WP_305107751.1">
    <property type="nucleotide sequence ID" value="NZ_JAUTWS010000062.1"/>
</dbReference>
<organism evidence="1 2">
    <name type="scientific">Paracraurococcus lichenis</name>
    <dbReference type="NCBI Taxonomy" id="3064888"/>
    <lineage>
        <taxon>Bacteria</taxon>
        <taxon>Pseudomonadati</taxon>
        <taxon>Pseudomonadota</taxon>
        <taxon>Alphaproteobacteria</taxon>
        <taxon>Acetobacterales</taxon>
        <taxon>Roseomonadaceae</taxon>
        <taxon>Paracraurococcus</taxon>
    </lineage>
</organism>